<feature type="compositionally biased region" description="Basic residues" evidence="1">
    <location>
        <begin position="34"/>
        <end position="45"/>
    </location>
</feature>
<feature type="non-terminal residue" evidence="2">
    <location>
        <position position="1"/>
    </location>
</feature>
<feature type="compositionally biased region" description="Polar residues" evidence="1">
    <location>
        <begin position="12"/>
        <end position="23"/>
    </location>
</feature>
<feature type="non-terminal residue" evidence="2">
    <location>
        <position position="147"/>
    </location>
</feature>
<feature type="compositionally biased region" description="Low complexity" evidence="1">
    <location>
        <begin position="117"/>
        <end position="129"/>
    </location>
</feature>
<feature type="region of interest" description="Disordered" evidence="1">
    <location>
        <begin position="1"/>
        <end position="56"/>
    </location>
</feature>
<feature type="compositionally biased region" description="Basic and acidic residues" evidence="1">
    <location>
        <begin position="46"/>
        <end position="56"/>
    </location>
</feature>
<feature type="compositionally biased region" description="Low complexity" evidence="1">
    <location>
        <begin position="97"/>
        <end position="106"/>
    </location>
</feature>
<protein>
    <submittedName>
        <fullName evidence="2">Uncharacterized protein</fullName>
    </submittedName>
</protein>
<evidence type="ECO:0000313" key="3">
    <source>
        <dbReference type="Proteomes" id="UP000327493"/>
    </source>
</evidence>
<comment type="caution">
    <text evidence="2">The sequence shown here is derived from an EMBL/GenBank/DDBJ whole genome shotgun (WGS) entry which is preliminary data.</text>
</comment>
<dbReference type="EMBL" id="VOFY01000006">
    <property type="protein sequence ID" value="KAA8592057.1"/>
    <property type="molecule type" value="Genomic_DNA"/>
</dbReference>
<keyword evidence="3" id="KW-1185">Reference proteome</keyword>
<evidence type="ECO:0000256" key="1">
    <source>
        <dbReference type="SAM" id="MobiDB-lite"/>
    </source>
</evidence>
<sequence>SSGVTHTVRPAASNSGPTKTICGSVSGFRGRAETKRKRKRKRRKTIRDYTSPDHKPWWRTLTMNRLNPDCCDDVISRSAGARRSVSDPPPTHSGIISSSSSSSSPAAAPPPQLPKPVVGADGADVADVAPHYTGGRCWGGPGTETQR</sequence>
<reference evidence="2 3" key="1">
    <citation type="submission" date="2019-08" db="EMBL/GenBank/DDBJ databases">
        <title>A chromosome-level genome assembly, high-density linkage maps, and genome scans reveal the genomic architecture of hybrid incompatibilities underlying speciation via character displacement in darters (Percidae: Etheostominae).</title>
        <authorList>
            <person name="Moran R.L."/>
            <person name="Catchen J.M."/>
            <person name="Fuller R.C."/>
        </authorList>
    </citation>
    <scope>NUCLEOTIDE SEQUENCE [LARGE SCALE GENOMIC DNA]</scope>
    <source>
        <strain evidence="2">EspeVRDwgs_2016</strain>
        <tissue evidence="2">Muscle</tissue>
    </source>
</reference>
<organism evidence="2 3">
    <name type="scientific">Etheostoma spectabile</name>
    <name type="common">orangethroat darter</name>
    <dbReference type="NCBI Taxonomy" id="54343"/>
    <lineage>
        <taxon>Eukaryota</taxon>
        <taxon>Metazoa</taxon>
        <taxon>Chordata</taxon>
        <taxon>Craniata</taxon>
        <taxon>Vertebrata</taxon>
        <taxon>Euteleostomi</taxon>
        <taxon>Actinopterygii</taxon>
        <taxon>Neopterygii</taxon>
        <taxon>Teleostei</taxon>
        <taxon>Neoteleostei</taxon>
        <taxon>Acanthomorphata</taxon>
        <taxon>Eupercaria</taxon>
        <taxon>Perciformes</taxon>
        <taxon>Percoidei</taxon>
        <taxon>Percidae</taxon>
        <taxon>Etheostomatinae</taxon>
        <taxon>Etheostoma</taxon>
    </lineage>
</organism>
<name>A0A5J5DFH6_9PERO</name>
<evidence type="ECO:0000313" key="2">
    <source>
        <dbReference type="EMBL" id="KAA8592057.1"/>
    </source>
</evidence>
<dbReference type="Proteomes" id="UP000327493">
    <property type="component" value="Chromosome 6"/>
</dbReference>
<dbReference type="AlphaFoldDB" id="A0A5J5DFH6"/>
<feature type="region of interest" description="Disordered" evidence="1">
    <location>
        <begin position="78"/>
        <end position="147"/>
    </location>
</feature>
<accession>A0A5J5DFH6</accession>
<feature type="compositionally biased region" description="Gly residues" evidence="1">
    <location>
        <begin position="136"/>
        <end position="147"/>
    </location>
</feature>
<proteinExistence type="predicted"/>
<gene>
    <name evidence="2" type="ORF">FQN60_017431</name>
</gene>